<dbReference type="SUPFAM" id="SSF56601">
    <property type="entry name" value="beta-lactamase/transpeptidase-like"/>
    <property type="match status" value="1"/>
</dbReference>
<comment type="caution">
    <text evidence="3">The sequence shown here is derived from an EMBL/GenBank/DDBJ whole genome shotgun (WGS) entry which is preliminary data.</text>
</comment>
<dbReference type="EMBL" id="QFLI01000006">
    <property type="protein sequence ID" value="PXX99076.1"/>
    <property type="molecule type" value="Genomic_DNA"/>
</dbReference>
<keyword evidence="3" id="KW-0121">Carboxypeptidase</keyword>
<gene>
    <name evidence="3" type="primary">dacB</name>
    <name evidence="3" type="ORF">DF185_14445</name>
</gene>
<keyword evidence="3" id="KW-0645">Protease</keyword>
<evidence type="ECO:0000256" key="1">
    <source>
        <dbReference type="ARBA" id="ARBA00006096"/>
    </source>
</evidence>
<dbReference type="GO" id="GO:0000270">
    <property type="term" value="P:peptidoglycan metabolic process"/>
    <property type="evidence" value="ECO:0007669"/>
    <property type="project" value="TreeGrafter"/>
</dbReference>
<dbReference type="GO" id="GO:0004185">
    <property type="term" value="F:serine-type carboxypeptidase activity"/>
    <property type="evidence" value="ECO:0007669"/>
    <property type="project" value="InterPro"/>
</dbReference>
<organism evidence="3 4">
    <name type="scientific">Marinifilum breve</name>
    <dbReference type="NCBI Taxonomy" id="2184082"/>
    <lineage>
        <taxon>Bacteria</taxon>
        <taxon>Pseudomonadati</taxon>
        <taxon>Bacteroidota</taxon>
        <taxon>Bacteroidia</taxon>
        <taxon>Marinilabiliales</taxon>
        <taxon>Marinifilaceae</taxon>
    </lineage>
</organism>
<dbReference type="NCBIfam" id="TIGR00666">
    <property type="entry name" value="PBP4"/>
    <property type="match status" value="1"/>
</dbReference>
<name>A0A2V3ZVI7_9BACT</name>
<dbReference type="PANTHER" id="PTHR30023">
    <property type="entry name" value="D-ALANYL-D-ALANINE CARBOXYPEPTIDASE"/>
    <property type="match status" value="1"/>
</dbReference>
<dbReference type="InterPro" id="IPR012338">
    <property type="entry name" value="Beta-lactam/transpept-like"/>
</dbReference>
<sequence length="474" mass="53599">MNKILLLFAFIVWGFSCTSQQTTDNKIQQFVDEFTTDSCFYSAGLGIIIKDVEKGKILAQHNSKMALTPASTQKLVTTASALEILGEDYQFKTLLETDGNIENGILKGNLIIKGGGDPTLESKYFESQQNSANRIVSKLKKLNIHTIDGNILIDISYFKPSIPRTWIWEDIGNYYGAVPNAINYRDNMYTLYFKSGKAGNKTKIWKTVPNNTGLEFDNQVVSSEINRDLAYIFGGNTSNLRRIEGSIPQNRNEFKVKGAFLHPELALIEDLKAELNKNNIRVLNQKNKPTIHRKELFEILSPKLKDIVYWTNQKSVNLFADQLLFEIAQKRNKKANWKTGTKSINEFWREKGIETKYQNLLDGSGLSHFNAISADFFSQILTSMYHSNNYDAFLASLPVAGKSGTLKYFGKGSKIANHWKAKTGSMTGVRTYCGYLKNSEGKAYIVCILINNHTCSSKELNNKLLNLLIQVYNY</sequence>
<accession>A0A2V3ZVI7</accession>
<keyword evidence="2" id="KW-0378">Hydrolase</keyword>
<evidence type="ECO:0000313" key="3">
    <source>
        <dbReference type="EMBL" id="PXX99076.1"/>
    </source>
</evidence>
<dbReference type="PROSITE" id="PS51257">
    <property type="entry name" value="PROKAR_LIPOPROTEIN"/>
    <property type="match status" value="1"/>
</dbReference>
<protein>
    <submittedName>
        <fullName evidence="3">D-alanyl-D-alanine carboxypeptidase/D-alanyl-D-alanine-endopeptidase</fullName>
    </submittedName>
</protein>
<reference evidence="3 4" key="1">
    <citation type="submission" date="2018-05" db="EMBL/GenBank/DDBJ databases">
        <title>Marinifilum breve JC075T sp. nov., a marine bacterium isolated from Yongle Blue Hole in the South China Sea.</title>
        <authorList>
            <person name="Fu T."/>
        </authorList>
    </citation>
    <scope>NUCLEOTIDE SEQUENCE [LARGE SCALE GENOMIC DNA]</scope>
    <source>
        <strain evidence="3 4">JC075</strain>
    </source>
</reference>
<evidence type="ECO:0000256" key="2">
    <source>
        <dbReference type="ARBA" id="ARBA00022801"/>
    </source>
</evidence>
<dbReference type="InterPro" id="IPR000667">
    <property type="entry name" value="Peptidase_S13"/>
</dbReference>
<keyword evidence="4" id="KW-1185">Reference proteome</keyword>
<dbReference type="PANTHER" id="PTHR30023:SF0">
    <property type="entry name" value="PENICILLIN-SENSITIVE CARBOXYPEPTIDASE A"/>
    <property type="match status" value="1"/>
</dbReference>
<dbReference type="Gene3D" id="3.50.80.20">
    <property type="entry name" value="D-Ala-D-Ala carboxypeptidase C, peptidase S13"/>
    <property type="match status" value="1"/>
</dbReference>
<dbReference type="GO" id="GO:0006508">
    <property type="term" value="P:proteolysis"/>
    <property type="evidence" value="ECO:0007669"/>
    <property type="project" value="InterPro"/>
</dbReference>
<dbReference type="OrthoDB" id="9802627at2"/>
<dbReference type="AlphaFoldDB" id="A0A2V3ZVI7"/>
<comment type="similarity">
    <text evidence="1">Belongs to the peptidase S13 family.</text>
</comment>
<evidence type="ECO:0000313" key="4">
    <source>
        <dbReference type="Proteomes" id="UP000248079"/>
    </source>
</evidence>
<proteinExistence type="inferred from homology"/>
<dbReference type="Gene3D" id="3.40.710.10">
    <property type="entry name" value="DD-peptidase/beta-lactamase superfamily"/>
    <property type="match status" value="2"/>
</dbReference>
<dbReference type="Proteomes" id="UP000248079">
    <property type="component" value="Unassembled WGS sequence"/>
</dbReference>
<dbReference type="PRINTS" id="PR00922">
    <property type="entry name" value="DADACBPTASE3"/>
</dbReference>
<dbReference type="RefSeq" id="WP_110361471.1">
    <property type="nucleotide sequence ID" value="NZ_QFLI01000006.1"/>
</dbReference>
<dbReference type="Pfam" id="PF02113">
    <property type="entry name" value="Peptidase_S13"/>
    <property type="match status" value="1"/>
</dbReference>